<evidence type="ECO:0000256" key="4">
    <source>
        <dbReference type="ARBA" id="ARBA00022989"/>
    </source>
</evidence>
<organism evidence="7 8">
    <name type="scientific">Anaeramoeba flamelloides</name>
    <dbReference type="NCBI Taxonomy" id="1746091"/>
    <lineage>
        <taxon>Eukaryota</taxon>
        <taxon>Metamonada</taxon>
        <taxon>Anaeramoebidae</taxon>
        <taxon>Anaeramoeba</taxon>
    </lineage>
</organism>
<comment type="similarity">
    <text evidence="2">Belongs to the UPF0359 family.</text>
</comment>
<evidence type="ECO:0000256" key="3">
    <source>
        <dbReference type="ARBA" id="ARBA00022692"/>
    </source>
</evidence>
<feature type="transmembrane region" description="Helical" evidence="6">
    <location>
        <begin position="89"/>
        <end position="112"/>
    </location>
</feature>
<keyword evidence="3 6" id="KW-0812">Transmembrane</keyword>
<feature type="transmembrane region" description="Helical" evidence="6">
    <location>
        <begin position="124"/>
        <end position="145"/>
    </location>
</feature>
<keyword evidence="8" id="KW-1185">Reference proteome</keyword>
<feature type="transmembrane region" description="Helical" evidence="6">
    <location>
        <begin position="58"/>
        <end position="77"/>
    </location>
</feature>
<evidence type="ECO:0000256" key="6">
    <source>
        <dbReference type="SAM" id="Phobius"/>
    </source>
</evidence>
<evidence type="ECO:0000256" key="1">
    <source>
        <dbReference type="ARBA" id="ARBA00004141"/>
    </source>
</evidence>
<feature type="transmembrane region" description="Helical" evidence="6">
    <location>
        <begin position="196"/>
        <end position="219"/>
    </location>
</feature>
<dbReference type="PANTHER" id="PTHR15876">
    <property type="entry name" value="TRANSMEMBRANE PROTEIN ADIPOCYTE-ASSOCIATED 1"/>
    <property type="match status" value="1"/>
</dbReference>
<dbReference type="Pfam" id="PF10160">
    <property type="entry name" value="Tmemb_40"/>
    <property type="match status" value="1"/>
</dbReference>
<dbReference type="InterPro" id="IPR018781">
    <property type="entry name" value="TPRA1/CAND2/CAND8"/>
</dbReference>
<reference evidence="7" key="1">
    <citation type="submission" date="2022-08" db="EMBL/GenBank/DDBJ databases">
        <title>Novel sulfate-reducing endosymbionts in the free-living metamonad Anaeramoeba.</title>
        <authorList>
            <person name="Jerlstrom-Hultqvist J."/>
            <person name="Cepicka I."/>
            <person name="Gallot-Lavallee L."/>
            <person name="Salas-Leiva D."/>
            <person name="Curtis B.A."/>
            <person name="Zahonova K."/>
            <person name="Pipaliya S."/>
            <person name="Dacks J."/>
            <person name="Roger A.J."/>
        </authorList>
    </citation>
    <scope>NUCLEOTIDE SEQUENCE</scope>
    <source>
        <strain evidence="7">Schooner1</strain>
    </source>
</reference>
<gene>
    <name evidence="7" type="ORF">M0813_17626</name>
</gene>
<protein>
    <submittedName>
        <fullName evidence="7">Transmembrane protein adipocyte-associated 1</fullName>
    </submittedName>
</protein>
<keyword evidence="5 6" id="KW-0472">Membrane</keyword>
<keyword evidence="4 6" id="KW-1133">Transmembrane helix</keyword>
<evidence type="ECO:0000313" key="8">
    <source>
        <dbReference type="Proteomes" id="UP001150062"/>
    </source>
</evidence>
<proteinExistence type="inferred from homology"/>
<sequence length="226" mass="26738">MVYQVTWCKKLVTYEVGSYFMFPIQTLVINSIFLLYLLFKLRSHLTQFKIRKTKIIKIFYFSIYLIAVLDITVSILSSLETEKNRSIPLLSSLCSSFIFFCEVSLLLFMIFGNSLSMHDAIKKTLSFSILVSFIYLAVQLVYFFMKEHLFVFQYDSKSALLFWVVVDTAFVIIYLALIIMANMNKFRYKLPMKQNFFSYLFFMFATKLIFLTGLLFLILNTYLGYW</sequence>
<accession>A0ABQ8YUW2</accession>
<evidence type="ECO:0000313" key="7">
    <source>
        <dbReference type="EMBL" id="KAJ6248432.1"/>
    </source>
</evidence>
<dbReference type="Proteomes" id="UP001150062">
    <property type="component" value="Unassembled WGS sequence"/>
</dbReference>
<feature type="transmembrane region" description="Helical" evidence="6">
    <location>
        <begin position="160"/>
        <end position="184"/>
    </location>
</feature>
<evidence type="ECO:0000256" key="2">
    <source>
        <dbReference type="ARBA" id="ARBA00010125"/>
    </source>
</evidence>
<feature type="transmembrane region" description="Helical" evidence="6">
    <location>
        <begin position="20"/>
        <end position="38"/>
    </location>
</feature>
<dbReference type="EMBL" id="JAOAOG010000113">
    <property type="protein sequence ID" value="KAJ6248432.1"/>
    <property type="molecule type" value="Genomic_DNA"/>
</dbReference>
<dbReference type="PANTHER" id="PTHR15876:SF8">
    <property type="entry name" value="TRANSMEMBRANE PROTEIN ADIPOCYTE-ASSOCIATED 1"/>
    <property type="match status" value="1"/>
</dbReference>
<evidence type="ECO:0000256" key="5">
    <source>
        <dbReference type="ARBA" id="ARBA00023136"/>
    </source>
</evidence>
<name>A0ABQ8YUW2_9EUKA</name>
<comment type="caution">
    <text evidence="7">The sequence shown here is derived from an EMBL/GenBank/DDBJ whole genome shotgun (WGS) entry which is preliminary data.</text>
</comment>
<comment type="subcellular location">
    <subcellularLocation>
        <location evidence="1">Membrane</location>
        <topology evidence="1">Multi-pass membrane protein</topology>
    </subcellularLocation>
</comment>